<evidence type="ECO:0000256" key="6">
    <source>
        <dbReference type="PROSITE-ProRule" id="PRU00284"/>
    </source>
</evidence>
<keyword evidence="4 6" id="KW-0807">Transducer</keyword>
<dbReference type="EMBL" id="JBHLUU010000096">
    <property type="protein sequence ID" value="MFC0476225.1"/>
    <property type="molecule type" value="Genomic_DNA"/>
</dbReference>
<evidence type="ECO:0000256" key="3">
    <source>
        <dbReference type="ARBA" id="ARBA00023136"/>
    </source>
</evidence>
<evidence type="ECO:0000313" key="12">
    <source>
        <dbReference type="Proteomes" id="UP001589738"/>
    </source>
</evidence>
<keyword evidence="3 8" id="KW-0472">Membrane</keyword>
<dbReference type="PANTHER" id="PTHR32089">
    <property type="entry name" value="METHYL-ACCEPTING CHEMOTAXIS PROTEIN MCPB"/>
    <property type="match status" value="1"/>
</dbReference>
<feature type="transmembrane region" description="Helical" evidence="8">
    <location>
        <begin position="106"/>
        <end position="125"/>
    </location>
</feature>
<evidence type="ECO:0000256" key="8">
    <source>
        <dbReference type="SAM" id="Phobius"/>
    </source>
</evidence>
<feature type="domain" description="Methyl-accepting transducer" evidence="9">
    <location>
        <begin position="197"/>
        <end position="433"/>
    </location>
</feature>
<dbReference type="SMART" id="SM00283">
    <property type="entry name" value="MA"/>
    <property type="match status" value="1"/>
</dbReference>
<feature type="domain" description="HAMP" evidence="10">
    <location>
        <begin position="126"/>
        <end position="178"/>
    </location>
</feature>
<keyword evidence="8" id="KW-1133">Transmembrane helix</keyword>
<dbReference type="SUPFAM" id="SSF58104">
    <property type="entry name" value="Methyl-accepting chemotaxis protein (MCP) signaling domain"/>
    <property type="match status" value="1"/>
</dbReference>
<evidence type="ECO:0000259" key="9">
    <source>
        <dbReference type="PROSITE" id="PS50111"/>
    </source>
</evidence>
<proteinExistence type="inferred from homology"/>
<comment type="subcellular location">
    <subcellularLocation>
        <location evidence="1">Cell membrane</location>
    </subcellularLocation>
</comment>
<dbReference type="InterPro" id="IPR004089">
    <property type="entry name" value="MCPsignal_dom"/>
</dbReference>
<dbReference type="Proteomes" id="UP001589738">
    <property type="component" value="Unassembled WGS sequence"/>
</dbReference>
<dbReference type="SMART" id="SM00304">
    <property type="entry name" value="HAMP"/>
    <property type="match status" value="2"/>
</dbReference>
<evidence type="ECO:0000256" key="5">
    <source>
        <dbReference type="ARBA" id="ARBA00029447"/>
    </source>
</evidence>
<sequence length="480" mass="52392">MIGINLMIGNITQSASKIKIGNEGYVILLGREKNMIYHPTVEAGTLAEEDHYQLMYKDNKGEFDYQLDSQDKKMSFTTNELTGWKIGGTMYTSEISDSASPIFNKTLITVMISLIIGAVVTFFIIRSIVQPIRRLVGSTLAISEGDLTHEIEVKGKDEIAELAASFKNMTDNLKEIITQVDMNTEQVAAAAEELTASSDETTIATKQVANSIQQVASGAESQTIGIDKTVSTMNEITHGMETMTNNFVQVNSLTQQAVKHAEEGGESVQHTVAQMNEIHRQVESSDVIIKSLYDRSKQVNEIIGVISDISNQTNLLALNAAIEAARAGEQGKGFAVVADEVRKLADQSQSSASQIAKLIQAIQEDTERSVEAMQLATKSVQDGILVSNKTIEKFDEILNGVRVMAPRIEEVSQIAEQITAEIKNVTDTSYEIAKENASSSENVAASTEEQLASLEEVALSAKSLSEMAENLQELVRKFKI</sequence>
<dbReference type="Gene3D" id="6.10.340.10">
    <property type="match status" value="1"/>
</dbReference>
<evidence type="ECO:0000256" key="7">
    <source>
        <dbReference type="SAM" id="Coils"/>
    </source>
</evidence>
<protein>
    <submittedName>
        <fullName evidence="11">Methyl-accepting chemotaxis protein</fullName>
    </submittedName>
</protein>
<organism evidence="11 12">
    <name type="scientific">Robertmurraya beringensis</name>
    <dbReference type="NCBI Taxonomy" id="641660"/>
    <lineage>
        <taxon>Bacteria</taxon>
        <taxon>Bacillati</taxon>
        <taxon>Bacillota</taxon>
        <taxon>Bacilli</taxon>
        <taxon>Bacillales</taxon>
        <taxon>Bacillaceae</taxon>
        <taxon>Robertmurraya</taxon>
    </lineage>
</organism>
<keyword evidence="12" id="KW-1185">Reference proteome</keyword>
<name>A0ABV6KT89_9BACI</name>
<accession>A0ABV6KT89</accession>
<evidence type="ECO:0000259" key="10">
    <source>
        <dbReference type="PROSITE" id="PS50885"/>
    </source>
</evidence>
<evidence type="ECO:0000256" key="4">
    <source>
        <dbReference type="ARBA" id="ARBA00023224"/>
    </source>
</evidence>
<keyword evidence="2" id="KW-1003">Cell membrane</keyword>
<dbReference type="Gene3D" id="3.30.450.20">
    <property type="entry name" value="PAS domain"/>
    <property type="match status" value="1"/>
</dbReference>
<dbReference type="Gene3D" id="1.10.287.950">
    <property type="entry name" value="Methyl-accepting chemotaxis protein"/>
    <property type="match status" value="1"/>
</dbReference>
<evidence type="ECO:0000313" key="11">
    <source>
        <dbReference type="EMBL" id="MFC0476225.1"/>
    </source>
</evidence>
<dbReference type="InterPro" id="IPR003660">
    <property type="entry name" value="HAMP_dom"/>
</dbReference>
<dbReference type="CDD" id="cd12912">
    <property type="entry name" value="PDC2_MCP_like"/>
    <property type="match status" value="1"/>
</dbReference>
<reference evidence="11 12" key="1">
    <citation type="submission" date="2024-09" db="EMBL/GenBank/DDBJ databases">
        <authorList>
            <person name="Sun Q."/>
            <person name="Mori K."/>
        </authorList>
    </citation>
    <scope>NUCLEOTIDE SEQUENCE [LARGE SCALE GENOMIC DNA]</scope>
    <source>
        <strain evidence="11 12">CGMCC 1.9126</strain>
    </source>
</reference>
<dbReference type="Pfam" id="PF00015">
    <property type="entry name" value="MCPsignal"/>
    <property type="match status" value="1"/>
</dbReference>
<dbReference type="PANTHER" id="PTHR32089:SF114">
    <property type="entry name" value="METHYL-ACCEPTING CHEMOTAXIS PROTEIN MCPB"/>
    <property type="match status" value="1"/>
</dbReference>
<dbReference type="PROSITE" id="PS50885">
    <property type="entry name" value="HAMP"/>
    <property type="match status" value="1"/>
</dbReference>
<comment type="similarity">
    <text evidence="5">Belongs to the methyl-accepting chemotaxis (MCP) protein family.</text>
</comment>
<keyword evidence="7" id="KW-0175">Coiled coil</keyword>
<comment type="caution">
    <text evidence="11">The sequence shown here is derived from an EMBL/GenBank/DDBJ whole genome shotgun (WGS) entry which is preliminary data.</text>
</comment>
<evidence type="ECO:0000256" key="1">
    <source>
        <dbReference type="ARBA" id="ARBA00004236"/>
    </source>
</evidence>
<evidence type="ECO:0000256" key="2">
    <source>
        <dbReference type="ARBA" id="ARBA00022475"/>
    </source>
</evidence>
<dbReference type="RefSeq" id="WP_377058362.1">
    <property type="nucleotide sequence ID" value="NZ_JBHLUU010000096.1"/>
</dbReference>
<dbReference type="Pfam" id="PF00672">
    <property type="entry name" value="HAMP"/>
    <property type="match status" value="1"/>
</dbReference>
<feature type="coiled-coil region" evidence="7">
    <location>
        <begin position="408"/>
        <end position="474"/>
    </location>
</feature>
<dbReference type="PROSITE" id="PS50111">
    <property type="entry name" value="CHEMOTAXIS_TRANSDUC_2"/>
    <property type="match status" value="1"/>
</dbReference>
<dbReference type="CDD" id="cd06225">
    <property type="entry name" value="HAMP"/>
    <property type="match status" value="1"/>
</dbReference>
<dbReference type="CDD" id="cd11386">
    <property type="entry name" value="MCP_signal"/>
    <property type="match status" value="1"/>
</dbReference>
<gene>
    <name evidence="11" type="ORF">ACFFHF_13380</name>
</gene>
<keyword evidence="8" id="KW-0812">Transmembrane</keyword>